<comment type="caution">
    <text evidence="2">The sequence shown here is derived from an EMBL/GenBank/DDBJ whole genome shotgun (WGS) entry which is preliminary data.</text>
</comment>
<dbReference type="Pfam" id="PF10067">
    <property type="entry name" value="DUF2306"/>
    <property type="match status" value="1"/>
</dbReference>
<dbReference type="InterPro" id="IPR018750">
    <property type="entry name" value="DUF2306_membrane"/>
</dbReference>
<dbReference type="EMBL" id="JAMTCG010000005">
    <property type="protein sequence ID" value="MCP2161584.1"/>
    <property type="molecule type" value="Genomic_DNA"/>
</dbReference>
<reference evidence="2 3" key="1">
    <citation type="submission" date="2022-06" db="EMBL/GenBank/DDBJ databases">
        <title>Genomic Encyclopedia of Archaeal and Bacterial Type Strains, Phase II (KMG-II): from individual species to whole genera.</title>
        <authorList>
            <person name="Goeker M."/>
        </authorList>
    </citation>
    <scope>NUCLEOTIDE SEQUENCE [LARGE SCALE GENOMIC DNA]</scope>
    <source>
        <strain evidence="2 3">DSM 45037</strain>
    </source>
</reference>
<accession>A0ABT1H2X0</accession>
<proteinExistence type="predicted"/>
<dbReference type="RefSeq" id="WP_253655179.1">
    <property type="nucleotide sequence ID" value="NZ_BAAAOE010000001.1"/>
</dbReference>
<keyword evidence="3" id="KW-1185">Reference proteome</keyword>
<gene>
    <name evidence="2" type="ORF">LX12_002783</name>
</gene>
<feature type="transmembrane region" description="Helical" evidence="1">
    <location>
        <begin position="87"/>
        <end position="105"/>
    </location>
</feature>
<evidence type="ECO:0000256" key="1">
    <source>
        <dbReference type="SAM" id="Phobius"/>
    </source>
</evidence>
<keyword evidence="1" id="KW-0812">Transmembrane</keyword>
<feature type="transmembrane region" description="Helical" evidence="1">
    <location>
        <begin position="55"/>
        <end position="75"/>
    </location>
</feature>
<evidence type="ECO:0000313" key="2">
    <source>
        <dbReference type="EMBL" id="MCP2161584.1"/>
    </source>
</evidence>
<dbReference type="Proteomes" id="UP001205740">
    <property type="component" value="Unassembled WGS sequence"/>
</dbReference>
<name>A0ABT1H2X0_9NOCA</name>
<keyword evidence="1" id="KW-0472">Membrane</keyword>
<organism evidence="2 3">
    <name type="scientific">Williamsia serinedens</name>
    <dbReference type="NCBI Taxonomy" id="391736"/>
    <lineage>
        <taxon>Bacteria</taxon>
        <taxon>Bacillati</taxon>
        <taxon>Actinomycetota</taxon>
        <taxon>Actinomycetes</taxon>
        <taxon>Mycobacteriales</taxon>
        <taxon>Nocardiaceae</taxon>
        <taxon>Williamsia</taxon>
    </lineage>
</organism>
<protein>
    <submittedName>
        <fullName evidence="2">Membrane protein (DUF2306)</fullName>
    </submittedName>
</protein>
<sequence>MCASLALLLGPVVLLRRPRGDTAHRWLGRIWVGAMYVALGTSMGIEQLRPGHLSLFHALTAFTTITVSVGLWAAVRGRVAMHRRFMRNSWFGVVGAFVGAVAVPSRDVPRLAAHDPALFTVAVVALVVGCGAVVVAVEVVARRRWSARPSPALASVGSG</sequence>
<feature type="transmembrane region" description="Helical" evidence="1">
    <location>
        <begin position="117"/>
        <end position="141"/>
    </location>
</feature>
<evidence type="ECO:0000313" key="3">
    <source>
        <dbReference type="Proteomes" id="UP001205740"/>
    </source>
</evidence>
<keyword evidence="1" id="KW-1133">Transmembrane helix</keyword>